<dbReference type="STRING" id="314260.PB2503_05387"/>
<feature type="region of interest" description="Disordered" evidence="2">
    <location>
        <begin position="1"/>
        <end position="60"/>
    </location>
</feature>
<dbReference type="Proteomes" id="UP000001302">
    <property type="component" value="Chromosome"/>
</dbReference>
<dbReference type="KEGG" id="pbr:PB2503_05387"/>
<dbReference type="SUPFAM" id="SSF52540">
    <property type="entry name" value="P-loop containing nucleoside triphosphate hydrolases"/>
    <property type="match status" value="1"/>
</dbReference>
<evidence type="ECO:0000259" key="3">
    <source>
        <dbReference type="Pfam" id="PF00437"/>
    </source>
</evidence>
<evidence type="ECO:0000256" key="1">
    <source>
        <dbReference type="ARBA" id="ARBA00006611"/>
    </source>
</evidence>
<dbReference type="eggNOG" id="COG4962">
    <property type="taxonomic scope" value="Bacteria"/>
</dbReference>
<name>E0TGA8_PARBH</name>
<dbReference type="InterPro" id="IPR027417">
    <property type="entry name" value="P-loop_NTPase"/>
</dbReference>
<dbReference type="PANTHER" id="PTHR30486:SF15">
    <property type="entry name" value="TYPE II_IV SECRETION SYSTEM ATPASE"/>
    <property type="match status" value="1"/>
</dbReference>
<dbReference type="RefSeq" id="WP_013300125.1">
    <property type="nucleotide sequence ID" value="NC_014414.1"/>
</dbReference>
<dbReference type="Gene3D" id="3.30.450.380">
    <property type="match status" value="1"/>
</dbReference>
<dbReference type="FunFam" id="3.30.450.380:FF:000003">
    <property type="entry name" value="Pilus assembly protein CpaF"/>
    <property type="match status" value="1"/>
</dbReference>
<comment type="similarity">
    <text evidence="1">Belongs to the GSP E family.</text>
</comment>
<evidence type="ECO:0000313" key="5">
    <source>
        <dbReference type="Proteomes" id="UP000001302"/>
    </source>
</evidence>
<proteinExistence type="inferred from homology"/>
<dbReference type="InterPro" id="IPR050921">
    <property type="entry name" value="T4SS_GSP_E_ATPase"/>
</dbReference>
<reference evidence="5" key="1">
    <citation type="submission" date="2010-08" db="EMBL/GenBank/DDBJ databases">
        <title>Genome sequence of Parvularcula bermudensis HTCC2503.</title>
        <authorList>
            <person name="Kang D.-M."/>
            <person name="Oh H.-M."/>
            <person name="Cho J.-C."/>
        </authorList>
    </citation>
    <scope>NUCLEOTIDE SEQUENCE [LARGE SCALE GENOMIC DNA]</scope>
    <source>
        <strain evidence="5">ATCC BAA-594 / HTCC2503 / KCTC 12087</strain>
    </source>
</reference>
<organism evidence="4 5">
    <name type="scientific">Parvularcula bermudensis (strain ATCC BAA-594 / HTCC2503 / KCTC 12087)</name>
    <dbReference type="NCBI Taxonomy" id="314260"/>
    <lineage>
        <taxon>Bacteria</taxon>
        <taxon>Pseudomonadati</taxon>
        <taxon>Pseudomonadota</taxon>
        <taxon>Alphaproteobacteria</taxon>
        <taxon>Parvularculales</taxon>
        <taxon>Parvularculaceae</taxon>
        <taxon>Parvularcula</taxon>
    </lineage>
</organism>
<reference evidence="4 5" key="2">
    <citation type="journal article" date="2011" name="J. Bacteriol.">
        <title>Complete genome sequence of strain HTCC2503T of Parvularcula bermudensis, the type species of the order "Parvularculales" in the class Alphaproteobacteria.</title>
        <authorList>
            <person name="Oh H.M."/>
            <person name="Kang I."/>
            <person name="Vergin K.L."/>
            <person name="Kang D."/>
            <person name="Rhee K.H."/>
            <person name="Giovannoni S.J."/>
            <person name="Cho J.C."/>
        </authorList>
    </citation>
    <scope>NUCLEOTIDE SEQUENCE [LARGE SCALE GENOMIC DNA]</scope>
    <source>
        <strain evidence="5">ATCC BAA-594 / HTCC2503 / KCTC 12087</strain>
    </source>
</reference>
<dbReference type="InterPro" id="IPR001482">
    <property type="entry name" value="T2SS/T4SS_dom"/>
</dbReference>
<dbReference type="CDD" id="cd01130">
    <property type="entry name" value="VirB11-like_ATPase"/>
    <property type="match status" value="1"/>
</dbReference>
<gene>
    <name evidence="4" type="ordered locus">PB2503_05387</name>
</gene>
<dbReference type="EMBL" id="CP002156">
    <property type="protein sequence ID" value="ADM09151.1"/>
    <property type="molecule type" value="Genomic_DNA"/>
</dbReference>
<evidence type="ECO:0000313" key="4">
    <source>
        <dbReference type="EMBL" id="ADM09151.1"/>
    </source>
</evidence>
<dbReference type="Gene3D" id="3.40.50.300">
    <property type="entry name" value="P-loop containing nucleotide triphosphate hydrolases"/>
    <property type="match status" value="1"/>
</dbReference>
<dbReference type="HOGENOM" id="CLU_005379_4_1_5"/>
<accession>E0TGA8</accession>
<dbReference type="OrthoDB" id="9810761at2"/>
<dbReference type="AlphaFoldDB" id="E0TGA8"/>
<keyword evidence="5" id="KW-1185">Reference proteome</keyword>
<protein>
    <submittedName>
        <fullName evidence="4">Pilus assembly protein CpaF</fullName>
    </submittedName>
</protein>
<feature type="domain" description="Bacterial type II secretion system protein E" evidence="3">
    <location>
        <begin position="135"/>
        <end position="409"/>
    </location>
</feature>
<dbReference type="FunFam" id="3.40.50.300:FF:000521">
    <property type="entry name" value="Type II secretion system protein E"/>
    <property type="match status" value="1"/>
</dbReference>
<dbReference type="GO" id="GO:0016887">
    <property type="term" value="F:ATP hydrolysis activity"/>
    <property type="evidence" value="ECO:0007669"/>
    <property type="project" value="InterPro"/>
</dbReference>
<dbReference type="PANTHER" id="PTHR30486">
    <property type="entry name" value="TWITCHING MOTILITY PROTEIN PILT"/>
    <property type="match status" value="1"/>
</dbReference>
<sequence>MFGKKSLSDGPGQSPAASPRPEQLPARMTEPPKAKSSARPAGKPAAPVPDTPPQAEVKKPIVDEKSEGYYQTKMVIFNALIDTIDLSQLAQLDMEAAAEEIRDIVNEIISIKGLQMSIAEQEALLQDICNDVLGYGPLEPLLARDDIADIMVNGANRTFIEVDGKIQETPVRFRDNAQLMNICQRIVSQVGRRVDESSPICDARLPDGSRVNVIAPPLSIDGPALTIRKFKKDKLTIDDLVRFGSISEAGAKVLGIIGACRINTLISGGTGSGKTTLLNCMTSFIDLDERVITCEDAAELQLQQPHVVRLETRPPNLEGQGQVTMRDLVKNCLRMRPERIVVGEVRGAEAFDLLQAMNTGHDGSMGTLHANSPREALSRLESMITMGGLGLPSKTIREMIVGSVDVVIQAARLRDGSRRITHITEVLGTEGDTIITQDLFVYNMDGEDADGKIIGAHRSTGIARPAFWDRARYYGRHHELAEALDAA</sequence>
<evidence type="ECO:0000256" key="2">
    <source>
        <dbReference type="SAM" id="MobiDB-lite"/>
    </source>
</evidence>
<dbReference type="Pfam" id="PF00437">
    <property type="entry name" value="T2SSE"/>
    <property type="match status" value="1"/>
</dbReference>